<dbReference type="GO" id="GO:0003677">
    <property type="term" value="F:DNA binding"/>
    <property type="evidence" value="ECO:0007669"/>
    <property type="project" value="UniProtKB-KW"/>
</dbReference>
<dbReference type="InterPro" id="IPR009057">
    <property type="entry name" value="Homeodomain-like_sf"/>
</dbReference>
<dbReference type="PANTHER" id="PTHR30514:SF18">
    <property type="entry name" value="RPIR-FAMILY TRANSCRIPTIONAL REGULATOR"/>
    <property type="match status" value="1"/>
</dbReference>
<evidence type="ECO:0000313" key="6">
    <source>
        <dbReference type="Proteomes" id="UP000192656"/>
    </source>
</evidence>
<dbReference type="InterPro" id="IPR047640">
    <property type="entry name" value="RpiR-like"/>
</dbReference>
<dbReference type="Gene3D" id="3.40.50.10490">
    <property type="entry name" value="Glucose-6-phosphate isomerase like protein, domain 1"/>
    <property type="match status" value="1"/>
</dbReference>
<dbReference type="InterPro" id="IPR001347">
    <property type="entry name" value="SIS_dom"/>
</dbReference>
<gene>
    <name evidence="5" type="ORF">SAMN06297251_101286</name>
</gene>
<dbReference type="Proteomes" id="UP000192656">
    <property type="component" value="Unassembled WGS sequence"/>
</dbReference>
<dbReference type="SUPFAM" id="SSF53697">
    <property type="entry name" value="SIS domain"/>
    <property type="match status" value="1"/>
</dbReference>
<reference evidence="5 6" key="1">
    <citation type="submission" date="2017-04" db="EMBL/GenBank/DDBJ databases">
        <authorList>
            <person name="Afonso C.L."/>
            <person name="Miller P.J."/>
            <person name="Scott M.A."/>
            <person name="Spackman E."/>
            <person name="Goraichik I."/>
            <person name="Dimitrov K.M."/>
            <person name="Suarez D.L."/>
            <person name="Swayne D.E."/>
        </authorList>
    </citation>
    <scope>NUCLEOTIDE SEQUENCE [LARGE SCALE GENOMIC DNA]</scope>
    <source>
        <strain evidence="5 6">CGMCC 1.10972</strain>
    </source>
</reference>
<dbReference type="CDD" id="cd05013">
    <property type="entry name" value="SIS_RpiR"/>
    <property type="match status" value="1"/>
</dbReference>
<keyword evidence="2" id="KW-0238">DNA-binding</keyword>
<sequence>MGEPSRESFALRLRRAMDQFTPSERQLAATLLADYPAAGLQSSVRLAEIAGVSTPTIVRMARKLGYDGFTAMQEVMRQEVSEQVKKPASKHAEWHARGSDRHTVNQFGDLVSANLRATLDALDLSTFDQVAALLSDTQRSVLIAGGRITRTLADHLHNHLHILRPGVSQMGTSAHLWPHALLDLGPGSILVLFDIRRYQSDYPLIAELAQKRGAEIVLFTDQWGSPVSSHANHVFAANVEALTSWDSTMTLMFLVEALIAEVSNRLWSVSRKRVDELEDMFDCLGTFGGGHDNGGA</sequence>
<keyword evidence="1" id="KW-0805">Transcription regulation</keyword>
<dbReference type="InterPro" id="IPR000281">
    <property type="entry name" value="HTH_RpiR"/>
</dbReference>
<dbReference type="Pfam" id="PF01418">
    <property type="entry name" value="HTH_6"/>
    <property type="match status" value="1"/>
</dbReference>
<evidence type="ECO:0000313" key="5">
    <source>
        <dbReference type="EMBL" id="SMC35240.1"/>
    </source>
</evidence>
<dbReference type="GO" id="GO:0003700">
    <property type="term" value="F:DNA-binding transcription factor activity"/>
    <property type="evidence" value="ECO:0007669"/>
    <property type="project" value="InterPro"/>
</dbReference>
<dbReference type="RefSeq" id="WP_084408169.1">
    <property type="nucleotide sequence ID" value="NZ_FWXR01000001.1"/>
</dbReference>
<dbReference type="Gene3D" id="1.10.10.10">
    <property type="entry name" value="Winged helix-like DNA-binding domain superfamily/Winged helix DNA-binding domain"/>
    <property type="match status" value="1"/>
</dbReference>
<dbReference type="InterPro" id="IPR036388">
    <property type="entry name" value="WH-like_DNA-bd_sf"/>
</dbReference>
<dbReference type="STRING" id="937218.SAMN06297251_101286"/>
<evidence type="ECO:0000256" key="2">
    <source>
        <dbReference type="ARBA" id="ARBA00023125"/>
    </source>
</evidence>
<dbReference type="GO" id="GO:0097367">
    <property type="term" value="F:carbohydrate derivative binding"/>
    <property type="evidence" value="ECO:0007669"/>
    <property type="project" value="InterPro"/>
</dbReference>
<dbReference type="EMBL" id="FWXR01000001">
    <property type="protein sequence ID" value="SMC35240.1"/>
    <property type="molecule type" value="Genomic_DNA"/>
</dbReference>
<dbReference type="InterPro" id="IPR046348">
    <property type="entry name" value="SIS_dom_sf"/>
</dbReference>
<dbReference type="GO" id="GO:1901135">
    <property type="term" value="P:carbohydrate derivative metabolic process"/>
    <property type="evidence" value="ECO:0007669"/>
    <property type="project" value="InterPro"/>
</dbReference>
<dbReference type="Pfam" id="PF01380">
    <property type="entry name" value="SIS"/>
    <property type="match status" value="1"/>
</dbReference>
<dbReference type="InterPro" id="IPR035472">
    <property type="entry name" value="RpiR-like_SIS"/>
</dbReference>
<dbReference type="SUPFAM" id="SSF46689">
    <property type="entry name" value="Homeodomain-like"/>
    <property type="match status" value="1"/>
</dbReference>
<dbReference type="PROSITE" id="PS51071">
    <property type="entry name" value="HTH_RPIR"/>
    <property type="match status" value="1"/>
</dbReference>
<dbReference type="PANTHER" id="PTHR30514">
    <property type="entry name" value="GLUCOKINASE"/>
    <property type="match status" value="1"/>
</dbReference>
<name>A0A1W1YG89_9HYPH</name>
<feature type="domain" description="HTH rpiR-type" evidence="4">
    <location>
        <begin position="7"/>
        <end position="83"/>
    </location>
</feature>
<dbReference type="AlphaFoldDB" id="A0A1W1YG89"/>
<protein>
    <submittedName>
        <fullName evidence="5">Transcriptional regulator, RpiR family</fullName>
    </submittedName>
</protein>
<dbReference type="OrthoDB" id="3574600at2"/>
<keyword evidence="6" id="KW-1185">Reference proteome</keyword>
<evidence type="ECO:0000256" key="1">
    <source>
        <dbReference type="ARBA" id="ARBA00023015"/>
    </source>
</evidence>
<keyword evidence="3" id="KW-0804">Transcription</keyword>
<organism evidence="5 6">
    <name type="scientific">Fulvimarina manganoxydans</name>
    <dbReference type="NCBI Taxonomy" id="937218"/>
    <lineage>
        <taxon>Bacteria</taxon>
        <taxon>Pseudomonadati</taxon>
        <taxon>Pseudomonadota</taxon>
        <taxon>Alphaproteobacteria</taxon>
        <taxon>Hyphomicrobiales</taxon>
        <taxon>Aurantimonadaceae</taxon>
        <taxon>Fulvimarina</taxon>
    </lineage>
</organism>
<proteinExistence type="predicted"/>
<accession>A0A1W1YG89</accession>
<evidence type="ECO:0000256" key="3">
    <source>
        <dbReference type="ARBA" id="ARBA00023163"/>
    </source>
</evidence>
<evidence type="ECO:0000259" key="4">
    <source>
        <dbReference type="PROSITE" id="PS51071"/>
    </source>
</evidence>